<dbReference type="InterPro" id="IPR018497">
    <property type="entry name" value="Peptidase_M13_C"/>
</dbReference>
<keyword evidence="3" id="KW-0645">Protease</keyword>
<evidence type="ECO:0000259" key="10">
    <source>
        <dbReference type="Pfam" id="PF05649"/>
    </source>
</evidence>
<dbReference type="InterPro" id="IPR024079">
    <property type="entry name" value="MetalloPept_cat_dom_sf"/>
</dbReference>
<dbReference type="InterPro" id="IPR000718">
    <property type="entry name" value="Peptidase_M13"/>
</dbReference>
<dbReference type="GO" id="GO:0046872">
    <property type="term" value="F:metal ion binding"/>
    <property type="evidence" value="ECO:0007669"/>
    <property type="project" value="UniProtKB-KW"/>
</dbReference>
<dbReference type="Gene3D" id="3.40.390.10">
    <property type="entry name" value="Collagenase (Catalytic Domain)"/>
    <property type="match status" value="1"/>
</dbReference>
<dbReference type="PROSITE" id="PS51257">
    <property type="entry name" value="PROKAR_LIPOPROTEIN"/>
    <property type="match status" value="1"/>
</dbReference>
<dbReference type="Pfam" id="PF01431">
    <property type="entry name" value="Peptidase_M13"/>
    <property type="match status" value="1"/>
</dbReference>
<dbReference type="SUPFAM" id="SSF55486">
    <property type="entry name" value="Metalloproteases ('zincins'), catalytic domain"/>
    <property type="match status" value="1"/>
</dbReference>
<dbReference type="RefSeq" id="WP_137261055.1">
    <property type="nucleotide sequence ID" value="NZ_SZQL01000004.1"/>
</dbReference>
<dbReference type="PROSITE" id="PS51885">
    <property type="entry name" value="NEPRILYSIN"/>
    <property type="match status" value="1"/>
</dbReference>
<keyword evidence="4" id="KW-0479">Metal-binding</keyword>
<name>A0A4V5UUP0_9BACT</name>
<comment type="cofactor">
    <cofactor evidence="1">
        <name>Zn(2+)</name>
        <dbReference type="ChEBI" id="CHEBI:29105"/>
    </cofactor>
</comment>
<dbReference type="GO" id="GO:0016485">
    <property type="term" value="P:protein processing"/>
    <property type="evidence" value="ECO:0007669"/>
    <property type="project" value="TreeGrafter"/>
</dbReference>
<dbReference type="InterPro" id="IPR042089">
    <property type="entry name" value="Peptidase_M13_dom_2"/>
</dbReference>
<protein>
    <submittedName>
        <fullName evidence="11">M13 family metallopeptidase</fullName>
    </submittedName>
</protein>
<evidence type="ECO:0000256" key="2">
    <source>
        <dbReference type="ARBA" id="ARBA00007357"/>
    </source>
</evidence>
<feature type="chain" id="PRO_5021034615" evidence="8">
    <location>
        <begin position="22"/>
        <end position="675"/>
    </location>
</feature>
<sequence length="675" mass="77089">MKNCFLFLSFCLLFVACRQDAKPVSKDVLVADLDKSVSPANDFFNYANGGWIKANPIPDEQSSWGIGNLVIEENLKRLRTICEEAAKSKATPGSIQQKIGDFWLEAMDSTKIEGRGLRPIAYYLQQIASVKDIPTLTAAMAQLEKIGVNTAPGMYVAQDDKNSNMMALQLVQSGLFLDDREYYFNQDTTYQNIRAAYHQFIQRFLELSGNDSTEANKLATDIIALETSLAESHRKLEDTRDPYKNYYKMSVGSLDKLTPSFRFVRYFQMVGVPPTDSVIVHQPEYYKALETELKNTPIDVWKAYLRFRLIDEYSQALPEVYGQAAFDFSKVLYGAKVRKPRWKRVIATENNLLGEPLGQLYVKKFFTEKAKQRYSSMVEDIRAALKSRIQHLTWMSDSTKQKALVKLAAMKKKVGYPEKWKDFSAMQIGRESYVQNLMNANAWWVQYNFNKLGKPVDRDEWEMTPQTYNAYYNPSNNEIVLPAGMFTVPGATDEQIDDAVAYGYAGASTIGHEITHGFDDQGRLYDKDGNLTDWWTKEDAQRFEAQADKMVNQFNSFQVIDTFKINGKATLGENIADLGGVLLGWDAFTKTKQYKENKMIDSLTPAQRFFLGYALGWMHQSRPEALRAQLMSDVHSPAMYRVNGPMQNVDAFYQAFHLQPGNKMYVPDSARVRIW</sequence>
<dbReference type="EMBL" id="SZQL01000004">
    <property type="protein sequence ID" value="TKK69833.1"/>
    <property type="molecule type" value="Genomic_DNA"/>
</dbReference>
<keyword evidence="7" id="KW-0482">Metalloprotease</keyword>
<dbReference type="Pfam" id="PF05649">
    <property type="entry name" value="Peptidase_M13_N"/>
    <property type="match status" value="1"/>
</dbReference>
<evidence type="ECO:0000256" key="5">
    <source>
        <dbReference type="ARBA" id="ARBA00022801"/>
    </source>
</evidence>
<evidence type="ECO:0000256" key="3">
    <source>
        <dbReference type="ARBA" id="ARBA00022670"/>
    </source>
</evidence>
<dbReference type="Proteomes" id="UP000305848">
    <property type="component" value="Unassembled WGS sequence"/>
</dbReference>
<evidence type="ECO:0000256" key="4">
    <source>
        <dbReference type="ARBA" id="ARBA00022723"/>
    </source>
</evidence>
<dbReference type="OrthoDB" id="9775677at2"/>
<gene>
    <name evidence="11" type="ORF">FC093_07080</name>
</gene>
<feature type="signal peptide" evidence="8">
    <location>
        <begin position="1"/>
        <end position="21"/>
    </location>
</feature>
<comment type="caution">
    <text evidence="11">The sequence shown here is derived from an EMBL/GenBank/DDBJ whole genome shotgun (WGS) entry which is preliminary data.</text>
</comment>
<dbReference type="PANTHER" id="PTHR11733">
    <property type="entry name" value="ZINC METALLOPROTEASE FAMILY M13 NEPRILYSIN-RELATED"/>
    <property type="match status" value="1"/>
</dbReference>
<reference evidence="11 12" key="1">
    <citation type="submission" date="2019-05" db="EMBL/GenBank/DDBJ databases">
        <title>Panacibacter sp. strain 17mud1-8 Genome sequencing and assembly.</title>
        <authorList>
            <person name="Chhetri G."/>
        </authorList>
    </citation>
    <scope>NUCLEOTIDE SEQUENCE [LARGE SCALE GENOMIC DNA]</scope>
    <source>
        <strain evidence="11 12">17mud1-8</strain>
    </source>
</reference>
<accession>A0A4V5UUP0</accession>
<evidence type="ECO:0000256" key="7">
    <source>
        <dbReference type="ARBA" id="ARBA00023049"/>
    </source>
</evidence>
<dbReference type="Gene3D" id="1.10.1380.10">
    <property type="entry name" value="Neutral endopeptidase , domain2"/>
    <property type="match status" value="1"/>
</dbReference>
<dbReference type="PRINTS" id="PR00786">
    <property type="entry name" value="NEPRILYSIN"/>
</dbReference>
<evidence type="ECO:0000313" key="11">
    <source>
        <dbReference type="EMBL" id="TKK69833.1"/>
    </source>
</evidence>
<evidence type="ECO:0000259" key="9">
    <source>
        <dbReference type="Pfam" id="PF01431"/>
    </source>
</evidence>
<dbReference type="CDD" id="cd08662">
    <property type="entry name" value="M13"/>
    <property type="match status" value="1"/>
</dbReference>
<keyword evidence="8" id="KW-0732">Signal</keyword>
<dbReference type="GO" id="GO:0005886">
    <property type="term" value="C:plasma membrane"/>
    <property type="evidence" value="ECO:0007669"/>
    <property type="project" value="TreeGrafter"/>
</dbReference>
<evidence type="ECO:0000256" key="1">
    <source>
        <dbReference type="ARBA" id="ARBA00001947"/>
    </source>
</evidence>
<dbReference type="AlphaFoldDB" id="A0A4V5UUP0"/>
<keyword evidence="5" id="KW-0378">Hydrolase</keyword>
<dbReference type="PANTHER" id="PTHR11733:SF167">
    <property type="entry name" value="FI17812P1-RELATED"/>
    <property type="match status" value="1"/>
</dbReference>
<feature type="domain" description="Peptidase M13 N-terminal" evidence="10">
    <location>
        <begin position="39"/>
        <end position="417"/>
    </location>
</feature>
<evidence type="ECO:0000256" key="8">
    <source>
        <dbReference type="SAM" id="SignalP"/>
    </source>
</evidence>
<keyword evidence="12" id="KW-1185">Reference proteome</keyword>
<keyword evidence="6" id="KW-0862">Zinc</keyword>
<evidence type="ECO:0000256" key="6">
    <source>
        <dbReference type="ARBA" id="ARBA00022833"/>
    </source>
</evidence>
<dbReference type="GO" id="GO:0004222">
    <property type="term" value="F:metalloendopeptidase activity"/>
    <property type="evidence" value="ECO:0007669"/>
    <property type="project" value="InterPro"/>
</dbReference>
<evidence type="ECO:0000313" key="12">
    <source>
        <dbReference type="Proteomes" id="UP000305848"/>
    </source>
</evidence>
<comment type="similarity">
    <text evidence="2">Belongs to the peptidase M13 family.</text>
</comment>
<dbReference type="InterPro" id="IPR008753">
    <property type="entry name" value="Peptidase_M13_N"/>
</dbReference>
<feature type="domain" description="Peptidase M13 C-terminal" evidence="9">
    <location>
        <begin position="469"/>
        <end position="670"/>
    </location>
</feature>
<organism evidence="11 12">
    <name type="scientific">Ilyomonas limi</name>
    <dbReference type="NCBI Taxonomy" id="2575867"/>
    <lineage>
        <taxon>Bacteria</taxon>
        <taxon>Pseudomonadati</taxon>
        <taxon>Bacteroidota</taxon>
        <taxon>Chitinophagia</taxon>
        <taxon>Chitinophagales</taxon>
        <taxon>Chitinophagaceae</taxon>
        <taxon>Ilyomonas</taxon>
    </lineage>
</organism>
<proteinExistence type="inferred from homology"/>